<comment type="caution">
    <text evidence="3">The sequence shown here is derived from an EMBL/GenBank/DDBJ whole genome shotgun (WGS) entry which is preliminary data.</text>
</comment>
<evidence type="ECO:0000256" key="1">
    <source>
        <dbReference type="SAM" id="Phobius"/>
    </source>
</evidence>
<keyword evidence="1" id="KW-1133">Transmembrane helix</keyword>
<protein>
    <recommendedName>
        <fullName evidence="2">DUF58 domain-containing protein</fullName>
    </recommendedName>
</protein>
<keyword evidence="1" id="KW-0472">Membrane</keyword>
<dbReference type="RefSeq" id="WP_029576649.1">
    <property type="nucleotide sequence ID" value="NZ_JGZT01000007.1"/>
</dbReference>
<dbReference type="EMBL" id="JGZT01000007">
    <property type="protein sequence ID" value="KFJ02314.1"/>
    <property type="molecule type" value="Genomic_DNA"/>
</dbReference>
<dbReference type="Pfam" id="PF01882">
    <property type="entry name" value="DUF58"/>
    <property type="match status" value="1"/>
</dbReference>
<feature type="transmembrane region" description="Helical" evidence="1">
    <location>
        <begin position="28"/>
        <end position="52"/>
    </location>
</feature>
<dbReference type="PANTHER" id="PTHR34351">
    <property type="entry name" value="SLR1927 PROTEIN-RELATED"/>
    <property type="match status" value="1"/>
</dbReference>
<name>A0A087E3G3_9BIFI</name>
<dbReference type="Proteomes" id="UP000029003">
    <property type="component" value="Unassembled WGS sequence"/>
</dbReference>
<feature type="transmembrane region" description="Helical" evidence="1">
    <location>
        <begin position="58"/>
        <end position="82"/>
    </location>
</feature>
<keyword evidence="1" id="KW-0812">Transmembrane</keyword>
<accession>A0A087E3G3</accession>
<reference evidence="3 4" key="1">
    <citation type="submission" date="2014-03" db="EMBL/GenBank/DDBJ databases">
        <title>Genomics of Bifidobacteria.</title>
        <authorList>
            <person name="Ventura M."/>
            <person name="Milani C."/>
            <person name="Lugli G.A."/>
        </authorList>
    </citation>
    <scope>NUCLEOTIDE SEQUENCE [LARGE SCALE GENOMIC DNA]</scope>
    <source>
        <strain evidence="3 4">LMG 21395</strain>
    </source>
</reference>
<evidence type="ECO:0000313" key="4">
    <source>
        <dbReference type="Proteomes" id="UP000029003"/>
    </source>
</evidence>
<feature type="domain" description="DUF58" evidence="2">
    <location>
        <begin position="220"/>
        <end position="292"/>
    </location>
</feature>
<dbReference type="InterPro" id="IPR002881">
    <property type="entry name" value="DUF58"/>
</dbReference>
<dbReference type="OrthoDB" id="9812729at2"/>
<organism evidence="3 4">
    <name type="scientific">Bifidobacterium thermacidophilum subsp. thermacidophilum</name>
    <dbReference type="NCBI Taxonomy" id="79262"/>
    <lineage>
        <taxon>Bacteria</taxon>
        <taxon>Bacillati</taxon>
        <taxon>Actinomycetota</taxon>
        <taxon>Actinomycetes</taxon>
        <taxon>Bifidobacteriales</taxon>
        <taxon>Bifidobacteriaceae</taxon>
        <taxon>Bifidobacterium</taxon>
    </lineage>
</organism>
<proteinExistence type="predicted"/>
<evidence type="ECO:0000259" key="2">
    <source>
        <dbReference type="Pfam" id="PF01882"/>
    </source>
</evidence>
<evidence type="ECO:0000313" key="3">
    <source>
        <dbReference type="EMBL" id="KFJ02314.1"/>
    </source>
</evidence>
<dbReference type="AlphaFoldDB" id="A0A087E3G3"/>
<gene>
    <name evidence="3" type="ORF">THER5_0485</name>
</gene>
<sequence length="406" mass="44599">MQQSHTMRRRTATVRTLRRIRHRAKRLLTSYISVPGWTVIALAIISATAFLMLGWHELLAMAVAFTAMMICAVVLSLGNTTCNATIDVSRRRVTVSDKVAVNVCVDNPGRTPTASARGDLPIGDDHERFTIPMLAAGQSRMTTVEFTAVSRDILPIGPLSIRRGDPFGLVRRERRLTKQITVFIHPRTVALNTLSAGVPRDLEGQPSNEIVDDDLDFHGLREYAPGDDVRNIHWLSSAKTGTLMIRQYEATRRTDTSLTISVNPHDYAHSQEFELAVSVHASIGVQCLQQDRPVTAHAGINHTTPRNPTEFLDDCSGIDPDIDDNPNLAQDTLAHARDASFYFFTVGSLKTIGIIKRMALALPHSATCVVLQTAPGQPCAIKHYPDFTLATIGDLDNLPIIMGALV</sequence>
<dbReference type="PANTHER" id="PTHR34351:SF1">
    <property type="entry name" value="SLR1927 PROTEIN"/>
    <property type="match status" value="1"/>
</dbReference>